<keyword evidence="4" id="KW-0812">Transmembrane</keyword>
<sequence length="271" mass="30634">MDVQNLVNISKNARIDILKMVYNASSGHIGGAFSAIDIMVYLYFYKMNYSLENFENNERDRFILSKGHASAALYTCLAYKGIIKENDLITFRKINSKLQGHPSRKLTKGVETSTGSLGQGLSFANGVALGLKLKKINSKVYVLIGDGEINEGQIWEALMTSIRYKLDNLRIILDYNHLQIDGFIENIKDPRPTKEKFESFGFATFVMDGHDFYDIDKTFKFADQVKEKPVFIIANTIKGKGVSFMENNVDFHGSPPTKEQFEKALLELTNV</sequence>
<dbReference type="Gene3D" id="3.40.50.970">
    <property type="match status" value="1"/>
</dbReference>
<protein>
    <submittedName>
        <fullName evidence="6">Transketolase</fullName>
    </submittedName>
</protein>
<dbReference type="EMBL" id="DMCX01000035">
    <property type="protein sequence ID" value="HAF07850.1"/>
    <property type="molecule type" value="Genomic_DNA"/>
</dbReference>
<evidence type="ECO:0000259" key="5">
    <source>
        <dbReference type="Pfam" id="PF00456"/>
    </source>
</evidence>
<keyword evidence="4" id="KW-0472">Membrane</keyword>
<dbReference type="CDD" id="cd02012">
    <property type="entry name" value="TPP_TK"/>
    <property type="match status" value="1"/>
</dbReference>
<feature type="transmembrane region" description="Helical" evidence="4">
    <location>
        <begin position="20"/>
        <end position="44"/>
    </location>
</feature>
<dbReference type="PANTHER" id="PTHR47514">
    <property type="entry name" value="TRANSKETOLASE N-TERMINAL SECTION-RELATED"/>
    <property type="match status" value="1"/>
</dbReference>
<evidence type="ECO:0000256" key="3">
    <source>
        <dbReference type="ARBA" id="ARBA00023052"/>
    </source>
</evidence>
<comment type="cofactor">
    <cofactor evidence="1">
        <name>thiamine diphosphate</name>
        <dbReference type="ChEBI" id="CHEBI:58937"/>
    </cofactor>
</comment>
<evidence type="ECO:0000256" key="1">
    <source>
        <dbReference type="ARBA" id="ARBA00001964"/>
    </source>
</evidence>
<keyword evidence="3" id="KW-0786">Thiamine pyrophosphate</keyword>
<evidence type="ECO:0000313" key="7">
    <source>
        <dbReference type="Proteomes" id="UP000262454"/>
    </source>
</evidence>
<dbReference type="Proteomes" id="UP000262454">
    <property type="component" value="Unassembled WGS sequence"/>
</dbReference>
<proteinExistence type="inferred from homology"/>
<name>A0A348MLC4_UNCW3</name>
<dbReference type="Pfam" id="PF00456">
    <property type="entry name" value="Transketolase_N"/>
    <property type="match status" value="1"/>
</dbReference>
<dbReference type="AlphaFoldDB" id="A0A348MLC4"/>
<gene>
    <name evidence="6" type="ORF">DCG82_05560</name>
</gene>
<evidence type="ECO:0000313" key="6">
    <source>
        <dbReference type="EMBL" id="HAF07850.1"/>
    </source>
</evidence>
<reference evidence="6 7" key="1">
    <citation type="journal article" date="2018" name="Nat. Biotechnol.">
        <title>A standardized bacterial taxonomy based on genome phylogeny substantially revises the tree of life.</title>
        <authorList>
            <person name="Parks D.H."/>
            <person name="Chuvochina M."/>
            <person name="Waite D.W."/>
            <person name="Rinke C."/>
            <person name="Skarshewski A."/>
            <person name="Chaumeil P.A."/>
            <person name="Hugenholtz P."/>
        </authorList>
    </citation>
    <scope>NUCLEOTIDE SEQUENCE [LARGE SCALE GENOMIC DNA]</scope>
    <source>
        <strain evidence="6">UBA7921</strain>
    </source>
</reference>
<keyword evidence="4" id="KW-1133">Transmembrane helix</keyword>
<comment type="similarity">
    <text evidence="2">Belongs to the transketolase family.</text>
</comment>
<feature type="domain" description="Transketolase N-terminal" evidence="5">
    <location>
        <begin position="12"/>
        <end position="261"/>
    </location>
</feature>
<evidence type="ECO:0000256" key="2">
    <source>
        <dbReference type="ARBA" id="ARBA00007131"/>
    </source>
</evidence>
<evidence type="ECO:0000256" key="4">
    <source>
        <dbReference type="SAM" id="Phobius"/>
    </source>
</evidence>
<dbReference type="InterPro" id="IPR005474">
    <property type="entry name" value="Transketolase_N"/>
</dbReference>
<accession>A0A348MLC4</accession>
<dbReference type="SUPFAM" id="SSF52518">
    <property type="entry name" value="Thiamin diphosphate-binding fold (THDP-binding)"/>
    <property type="match status" value="1"/>
</dbReference>
<comment type="caution">
    <text evidence="6">The sequence shown here is derived from an EMBL/GenBank/DDBJ whole genome shotgun (WGS) entry which is preliminary data.</text>
</comment>
<dbReference type="PANTHER" id="PTHR47514:SF1">
    <property type="entry name" value="TRANSKETOLASE N-TERMINAL SECTION-RELATED"/>
    <property type="match status" value="1"/>
</dbReference>
<dbReference type="InterPro" id="IPR029061">
    <property type="entry name" value="THDP-binding"/>
</dbReference>
<organism evidence="6 7">
    <name type="scientific">candidate division WOR-3 bacterium</name>
    <dbReference type="NCBI Taxonomy" id="2052148"/>
    <lineage>
        <taxon>Bacteria</taxon>
        <taxon>Bacteria division WOR-3</taxon>
    </lineage>
</organism>